<comment type="caution">
    <text evidence="9">The sequence shown here is derived from an EMBL/GenBank/DDBJ whole genome shotgun (WGS) entry which is preliminary data.</text>
</comment>
<evidence type="ECO:0000256" key="6">
    <source>
        <dbReference type="ARBA" id="ARBA00023136"/>
    </source>
</evidence>
<dbReference type="Gene3D" id="3.40.50.720">
    <property type="entry name" value="NAD(P)-binding Rossmann-like Domain"/>
    <property type="match status" value="1"/>
</dbReference>
<gene>
    <name evidence="9" type="ORF">ACFQBQ_06250</name>
</gene>
<evidence type="ECO:0000256" key="7">
    <source>
        <dbReference type="SAM" id="Phobius"/>
    </source>
</evidence>
<dbReference type="SUPFAM" id="SSF51735">
    <property type="entry name" value="NAD(P)-binding Rossmann-fold domains"/>
    <property type="match status" value="1"/>
</dbReference>
<feature type="transmembrane region" description="Helical" evidence="7">
    <location>
        <begin position="116"/>
        <end position="137"/>
    </location>
</feature>
<dbReference type="NCBIfam" id="TIGR03025">
    <property type="entry name" value="EPS_sugtrans"/>
    <property type="match status" value="1"/>
</dbReference>
<evidence type="ECO:0000256" key="2">
    <source>
        <dbReference type="ARBA" id="ARBA00006464"/>
    </source>
</evidence>
<evidence type="ECO:0000256" key="5">
    <source>
        <dbReference type="ARBA" id="ARBA00022989"/>
    </source>
</evidence>
<feature type="transmembrane region" description="Helical" evidence="7">
    <location>
        <begin position="149"/>
        <end position="170"/>
    </location>
</feature>
<feature type="transmembrane region" description="Helical" evidence="7">
    <location>
        <begin position="318"/>
        <end position="338"/>
    </location>
</feature>
<evidence type="ECO:0000313" key="10">
    <source>
        <dbReference type="Proteomes" id="UP001596391"/>
    </source>
</evidence>
<comment type="similarity">
    <text evidence="2">Belongs to the bacterial sugar transferase family.</text>
</comment>
<comment type="subcellular location">
    <subcellularLocation>
        <location evidence="1">Membrane</location>
        <topology evidence="1">Multi-pass membrane protein</topology>
    </subcellularLocation>
</comment>
<keyword evidence="10" id="KW-1185">Reference proteome</keyword>
<reference evidence="10" key="1">
    <citation type="journal article" date="2019" name="Int. J. Syst. Evol. Microbiol.">
        <title>The Global Catalogue of Microorganisms (GCM) 10K type strain sequencing project: providing services to taxonomists for standard genome sequencing and annotation.</title>
        <authorList>
            <consortium name="The Broad Institute Genomics Platform"/>
            <consortium name="The Broad Institute Genome Sequencing Center for Infectious Disease"/>
            <person name="Wu L."/>
            <person name="Ma J."/>
        </authorList>
    </citation>
    <scope>NUCLEOTIDE SEQUENCE [LARGE SCALE GENOMIC DNA]</scope>
    <source>
        <strain evidence="10">CGMCC 1.16026</strain>
    </source>
</reference>
<evidence type="ECO:0000259" key="8">
    <source>
        <dbReference type="Pfam" id="PF02397"/>
    </source>
</evidence>
<organism evidence="9 10">
    <name type="scientific">Granulicella cerasi</name>
    <dbReference type="NCBI Taxonomy" id="741063"/>
    <lineage>
        <taxon>Bacteria</taxon>
        <taxon>Pseudomonadati</taxon>
        <taxon>Acidobacteriota</taxon>
        <taxon>Terriglobia</taxon>
        <taxon>Terriglobales</taxon>
        <taxon>Acidobacteriaceae</taxon>
        <taxon>Granulicella</taxon>
    </lineage>
</organism>
<dbReference type="RefSeq" id="WP_263371581.1">
    <property type="nucleotide sequence ID" value="NZ_JAGSYD010000003.1"/>
</dbReference>
<dbReference type="PANTHER" id="PTHR30576:SF10">
    <property type="entry name" value="SLL5057 PROTEIN"/>
    <property type="match status" value="1"/>
</dbReference>
<dbReference type="Pfam" id="PF13727">
    <property type="entry name" value="CoA_binding_3"/>
    <property type="match status" value="1"/>
</dbReference>
<evidence type="ECO:0000256" key="1">
    <source>
        <dbReference type="ARBA" id="ARBA00004141"/>
    </source>
</evidence>
<sequence length="506" mass="56212">MHAQTTSPITIPAGLAAEQAAASSWSWYSPQSPASLVRRMCSSAARVADLASLAIALMLALLASDAGNAFSFAHLFQVRFSVGSLTIAAMLFAAWKAVFWMSGMYEPRLNRTPGAFLWRVPMAMSFCAVVALAVFRFELHSFVEAARSAGVFWFAGMTLMFAVRMAYVTYDEYVRPSRREPRNLLVIGTGGRARSMTMALASHPEYRYQLTGFVDSDPQPGCAGVAPVLGGVSDLERLLMQQPIDEVLIALPVKSRFDEIQEVISICGRAGVTTQYNADFVNTTVAKHQTYDHATGSQVVEMVHDDHRLYLKEAFDRSAAAIGILLLAPVFAVVALAIRLESKGPVFFIQKRYGRNKRTFGMFKFRSMVVDAEAQMVNLEAKNENDGPMFKMRNDPRITRVGRLLRRTSLDELPQLLNVLFGHMSLVGPRPLPNRDVERFSELDATRRFSVKPGITGLWQVSGRSNTNFEQTIQLDLRYIDRWSLLLDTKILARTLSAVLRGSGAY</sequence>
<dbReference type="GO" id="GO:0016740">
    <property type="term" value="F:transferase activity"/>
    <property type="evidence" value="ECO:0007669"/>
    <property type="project" value="UniProtKB-KW"/>
</dbReference>
<dbReference type="InterPro" id="IPR036291">
    <property type="entry name" value="NAD(P)-bd_dom_sf"/>
</dbReference>
<keyword evidence="5 7" id="KW-1133">Transmembrane helix</keyword>
<feature type="domain" description="Bacterial sugar transferase" evidence="8">
    <location>
        <begin position="312"/>
        <end position="500"/>
    </location>
</feature>
<dbReference type="Pfam" id="PF02397">
    <property type="entry name" value="Bac_transf"/>
    <property type="match status" value="1"/>
</dbReference>
<evidence type="ECO:0000256" key="4">
    <source>
        <dbReference type="ARBA" id="ARBA00022692"/>
    </source>
</evidence>
<dbReference type="InterPro" id="IPR017475">
    <property type="entry name" value="EPS_sugar_tfrase"/>
</dbReference>
<keyword evidence="6 7" id="KW-0472">Membrane</keyword>
<dbReference type="EC" id="2.7.8.-" evidence="9"/>
<evidence type="ECO:0000256" key="3">
    <source>
        <dbReference type="ARBA" id="ARBA00022679"/>
    </source>
</evidence>
<dbReference type="InterPro" id="IPR003362">
    <property type="entry name" value="Bact_transf"/>
</dbReference>
<proteinExistence type="inferred from homology"/>
<keyword evidence="4 7" id="KW-0812">Transmembrane</keyword>
<feature type="transmembrane region" description="Helical" evidence="7">
    <location>
        <begin position="47"/>
        <end position="64"/>
    </location>
</feature>
<protein>
    <submittedName>
        <fullName evidence="9">Sugar transferase</fullName>
        <ecNumber evidence="9">2.7.8.-</ecNumber>
    </submittedName>
</protein>
<feature type="transmembrane region" description="Helical" evidence="7">
    <location>
        <begin position="76"/>
        <end position="95"/>
    </location>
</feature>
<dbReference type="Proteomes" id="UP001596391">
    <property type="component" value="Unassembled WGS sequence"/>
</dbReference>
<dbReference type="PANTHER" id="PTHR30576">
    <property type="entry name" value="COLANIC BIOSYNTHESIS UDP-GLUCOSE LIPID CARRIER TRANSFERASE"/>
    <property type="match status" value="1"/>
</dbReference>
<accession>A0ABW1Z888</accession>
<name>A0ABW1Z888_9BACT</name>
<keyword evidence="3 9" id="KW-0808">Transferase</keyword>
<evidence type="ECO:0000313" key="9">
    <source>
        <dbReference type="EMBL" id="MFC6645195.1"/>
    </source>
</evidence>
<dbReference type="EMBL" id="JBHSWI010000001">
    <property type="protein sequence ID" value="MFC6645195.1"/>
    <property type="molecule type" value="Genomic_DNA"/>
</dbReference>